<name>A0A6A6FPS5_9PEZI</name>
<keyword evidence="1" id="KW-0175">Coiled coil</keyword>
<evidence type="ECO:0000313" key="3">
    <source>
        <dbReference type="EMBL" id="KAF2215433.1"/>
    </source>
</evidence>
<dbReference type="OrthoDB" id="10339616at2759"/>
<evidence type="ECO:0000256" key="1">
    <source>
        <dbReference type="SAM" id="Coils"/>
    </source>
</evidence>
<dbReference type="AlphaFoldDB" id="A0A6A6FPS5"/>
<sequence>MAVKMQLRAVLARFTSRPLRMHKLARKTCGNDTNRNSFSDKTSTSASYFTIEERSQVGESPNTSLQQPIHHQTDIPHATTYKTSAERMLPRLDYQDNAASEIARLSAINCDLAEHLEKAEQDLSRKHVSMAEMEESLVKLWEHAKEYEAKREKAEAENERLHTLVDRLSTSKWRPMRNLRKRLSDVATSLKVAESQIAAMKQIIRDLTRERNQLREDLGKAVSELYDKTMEDVERAGDRAGGSMFRSSVRSSFGGGYI</sequence>
<feature type="compositionally biased region" description="Polar residues" evidence="2">
    <location>
        <begin position="57"/>
        <end position="70"/>
    </location>
</feature>
<dbReference type="Proteomes" id="UP000799539">
    <property type="component" value="Unassembled WGS sequence"/>
</dbReference>
<gene>
    <name evidence="3" type="ORF">CERZMDRAFT_82444</name>
</gene>
<dbReference type="EMBL" id="ML992666">
    <property type="protein sequence ID" value="KAF2215433.1"/>
    <property type="molecule type" value="Genomic_DNA"/>
</dbReference>
<accession>A0A6A6FPS5</accession>
<feature type="coiled-coil region" evidence="1">
    <location>
        <begin position="116"/>
        <end position="224"/>
    </location>
</feature>
<keyword evidence="4" id="KW-1185">Reference proteome</keyword>
<proteinExistence type="predicted"/>
<evidence type="ECO:0000313" key="4">
    <source>
        <dbReference type="Proteomes" id="UP000799539"/>
    </source>
</evidence>
<reference evidence="3" key="1">
    <citation type="journal article" date="2020" name="Stud. Mycol.">
        <title>101 Dothideomycetes genomes: a test case for predicting lifestyles and emergence of pathogens.</title>
        <authorList>
            <person name="Haridas S."/>
            <person name="Albert R."/>
            <person name="Binder M."/>
            <person name="Bloem J."/>
            <person name="Labutti K."/>
            <person name="Salamov A."/>
            <person name="Andreopoulos B."/>
            <person name="Baker S."/>
            <person name="Barry K."/>
            <person name="Bills G."/>
            <person name="Bluhm B."/>
            <person name="Cannon C."/>
            <person name="Castanera R."/>
            <person name="Culley D."/>
            <person name="Daum C."/>
            <person name="Ezra D."/>
            <person name="Gonzalez J."/>
            <person name="Henrissat B."/>
            <person name="Kuo A."/>
            <person name="Liang C."/>
            <person name="Lipzen A."/>
            <person name="Lutzoni F."/>
            <person name="Magnuson J."/>
            <person name="Mondo S."/>
            <person name="Nolan M."/>
            <person name="Ohm R."/>
            <person name="Pangilinan J."/>
            <person name="Park H.-J."/>
            <person name="Ramirez L."/>
            <person name="Alfaro M."/>
            <person name="Sun H."/>
            <person name="Tritt A."/>
            <person name="Yoshinaga Y."/>
            <person name="Zwiers L.-H."/>
            <person name="Turgeon B."/>
            <person name="Goodwin S."/>
            <person name="Spatafora J."/>
            <person name="Crous P."/>
            <person name="Grigoriev I."/>
        </authorList>
    </citation>
    <scope>NUCLEOTIDE SEQUENCE</scope>
    <source>
        <strain evidence="3">SCOH1-5</strain>
    </source>
</reference>
<organism evidence="3 4">
    <name type="scientific">Cercospora zeae-maydis SCOH1-5</name>
    <dbReference type="NCBI Taxonomy" id="717836"/>
    <lineage>
        <taxon>Eukaryota</taxon>
        <taxon>Fungi</taxon>
        <taxon>Dikarya</taxon>
        <taxon>Ascomycota</taxon>
        <taxon>Pezizomycotina</taxon>
        <taxon>Dothideomycetes</taxon>
        <taxon>Dothideomycetidae</taxon>
        <taxon>Mycosphaerellales</taxon>
        <taxon>Mycosphaerellaceae</taxon>
        <taxon>Cercospora</taxon>
    </lineage>
</organism>
<evidence type="ECO:0000256" key="2">
    <source>
        <dbReference type="SAM" id="MobiDB-lite"/>
    </source>
</evidence>
<feature type="region of interest" description="Disordered" evidence="2">
    <location>
        <begin position="55"/>
        <end position="76"/>
    </location>
</feature>
<protein>
    <submittedName>
        <fullName evidence="3">Uncharacterized protein</fullName>
    </submittedName>
</protein>